<dbReference type="EMBL" id="BHZC01000001">
    <property type="protein sequence ID" value="GCD35803.1"/>
    <property type="molecule type" value="Genomic_DNA"/>
</dbReference>
<dbReference type="AlphaFoldDB" id="A0A7U9KW08"/>
<reference evidence="1 2" key="1">
    <citation type="submission" date="2018-11" db="EMBL/GenBank/DDBJ databases">
        <title>Whole genome sequence of Streptomyces chrestomyceticus NBRC 13444(T).</title>
        <authorList>
            <person name="Komaki H."/>
            <person name="Tamura T."/>
        </authorList>
    </citation>
    <scope>NUCLEOTIDE SEQUENCE [LARGE SCALE GENOMIC DNA]</scope>
    <source>
        <strain evidence="1 2">NBRC 13444</strain>
    </source>
</reference>
<evidence type="ECO:0000313" key="1">
    <source>
        <dbReference type="EMBL" id="GCD35803.1"/>
    </source>
</evidence>
<gene>
    <name evidence="1" type="ORF">OEIGOIKO_03550</name>
</gene>
<organism evidence="1 2">
    <name type="scientific">Streptomyces chrestomyceticus JCM 4735</name>
    <dbReference type="NCBI Taxonomy" id="1306181"/>
    <lineage>
        <taxon>Bacteria</taxon>
        <taxon>Bacillati</taxon>
        <taxon>Actinomycetota</taxon>
        <taxon>Actinomycetes</taxon>
        <taxon>Kitasatosporales</taxon>
        <taxon>Streptomycetaceae</taxon>
        <taxon>Streptomyces</taxon>
    </lineage>
</organism>
<accession>A0A7U9KW08</accession>
<comment type="caution">
    <text evidence="1">The sequence shown here is derived from an EMBL/GenBank/DDBJ whole genome shotgun (WGS) entry which is preliminary data.</text>
</comment>
<name>A0A7U9KW08_9ACTN</name>
<evidence type="ECO:0000313" key="2">
    <source>
        <dbReference type="Proteomes" id="UP000287830"/>
    </source>
</evidence>
<proteinExistence type="predicted"/>
<sequence>MRAAVEAVKVVERVPNRPGKHPGSRQEVQTGLLIARRQAHPGPAAELSGKNLTELACRHHCFSGSSNRAGLTGCAVKNKKRFVGEQESEIG</sequence>
<dbReference type="Proteomes" id="UP000287830">
    <property type="component" value="Unassembled WGS sequence"/>
</dbReference>
<protein>
    <submittedName>
        <fullName evidence="1">Uncharacterized protein</fullName>
    </submittedName>
</protein>